<evidence type="ECO:0000313" key="2">
    <source>
        <dbReference type="Proteomes" id="UP000646738"/>
    </source>
</evidence>
<protein>
    <submittedName>
        <fullName evidence="1">Uncharacterized protein</fullName>
    </submittedName>
</protein>
<dbReference type="Proteomes" id="UP000646738">
    <property type="component" value="Unassembled WGS sequence"/>
</dbReference>
<dbReference type="EMBL" id="BNEA01000001">
    <property type="protein sequence ID" value="GHI50384.1"/>
    <property type="molecule type" value="Genomic_DNA"/>
</dbReference>
<proteinExistence type="predicted"/>
<organism evidence="1 2">
    <name type="scientific">Streptomyces rubradiris</name>
    <name type="common">Streptomyces achromogenes subsp. rubradiris</name>
    <dbReference type="NCBI Taxonomy" id="285531"/>
    <lineage>
        <taxon>Bacteria</taxon>
        <taxon>Bacillati</taxon>
        <taxon>Actinomycetota</taxon>
        <taxon>Actinomycetes</taxon>
        <taxon>Kitasatosporales</taxon>
        <taxon>Streptomycetaceae</taxon>
        <taxon>Streptomyces</taxon>
    </lineage>
</organism>
<sequence length="102" mass="11170">MQFYDEMPDTWVREVAAAIEVYDHTVVDAHESAIVIDLTPHAMRVLDADPGEQLVIGWTERYGVDWGLGRVDQVGDPQSLDAATPAEIAARVHLLLTTGSPS</sequence>
<comment type="caution">
    <text evidence="1">The sequence shown here is derived from an EMBL/GenBank/DDBJ whole genome shotgun (WGS) entry which is preliminary data.</text>
</comment>
<reference evidence="2" key="1">
    <citation type="submission" date="2023-07" db="EMBL/GenBank/DDBJ databases">
        <title>Whole genome shotgun sequence of Streptomyces achromogenes subsp. rubradiris NBRC 14000.</title>
        <authorList>
            <person name="Komaki H."/>
            <person name="Tamura T."/>
        </authorList>
    </citation>
    <scope>NUCLEOTIDE SEQUENCE [LARGE SCALE GENOMIC DNA]</scope>
    <source>
        <strain evidence="2">NBRC 14000</strain>
    </source>
</reference>
<accession>A0ABQ3R3H6</accession>
<keyword evidence="2" id="KW-1185">Reference proteome</keyword>
<evidence type="ECO:0000313" key="1">
    <source>
        <dbReference type="EMBL" id="GHI50384.1"/>
    </source>
</evidence>
<gene>
    <name evidence="1" type="ORF">Srubr_02300</name>
</gene>
<name>A0ABQ3R3H6_STRRR</name>